<name>A0A7K3W1V3_9ACTN</name>
<organism evidence="2 3">
    <name type="scientific">Geodermatophilus sabuli</name>
    <dbReference type="NCBI Taxonomy" id="1564158"/>
    <lineage>
        <taxon>Bacteria</taxon>
        <taxon>Bacillati</taxon>
        <taxon>Actinomycetota</taxon>
        <taxon>Actinomycetes</taxon>
        <taxon>Geodermatophilales</taxon>
        <taxon>Geodermatophilaceae</taxon>
        <taxon>Geodermatophilus</taxon>
    </lineage>
</organism>
<dbReference type="AlphaFoldDB" id="A0A7K3W1V3"/>
<keyword evidence="1" id="KW-1133">Transmembrane helix</keyword>
<feature type="transmembrane region" description="Helical" evidence="1">
    <location>
        <begin position="21"/>
        <end position="38"/>
    </location>
</feature>
<comment type="caution">
    <text evidence="2">The sequence shown here is derived from an EMBL/GenBank/DDBJ whole genome shotgun (WGS) entry which is preliminary data.</text>
</comment>
<reference evidence="2 3" key="1">
    <citation type="submission" date="2020-02" db="EMBL/GenBank/DDBJ databases">
        <title>Geodermatophilus sabuli CPCC 205279 I12A-02694.</title>
        <authorList>
            <person name="Jiang Z."/>
        </authorList>
    </citation>
    <scope>NUCLEOTIDE SEQUENCE [LARGE SCALE GENOMIC DNA]</scope>
    <source>
        <strain evidence="2 3">I12A-02694</strain>
    </source>
</reference>
<gene>
    <name evidence="2" type="ORF">GCU56_13385</name>
</gene>
<evidence type="ECO:0000256" key="1">
    <source>
        <dbReference type="SAM" id="Phobius"/>
    </source>
</evidence>
<protein>
    <submittedName>
        <fullName evidence="2">Uncharacterized protein</fullName>
    </submittedName>
</protein>
<dbReference type="Proteomes" id="UP000470246">
    <property type="component" value="Unassembled WGS sequence"/>
</dbReference>
<evidence type="ECO:0000313" key="3">
    <source>
        <dbReference type="Proteomes" id="UP000470246"/>
    </source>
</evidence>
<keyword evidence="1" id="KW-0812">Transmembrane</keyword>
<evidence type="ECO:0000313" key="2">
    <source>
        <dbReference type="EMBL" id="NEK58861.1"/>
    </source>
</evidence>
<keyword evidence="3" id="KW-1185">Reference proteome</keyword>
<sequence length="450" mass="45665">MGEDRDQAPARSAATRPGPRLCLAAACAVLAVAATLVLRSGRDPVPAPAAAPSASVPAPVDVLGLPTRGSLAGDPAFLDGVRRLPWTVRESTVGPGLPDAPVDSRRVVFAGDVPGGRWALVVGAHTLAAGVPADPPGPPDGDLAAAWFAGPPGARPDQMRLRTVPRRAPPGQPVAMVDPATGALAVVAAPGDVVEVSDHPDISADGDAARSYRRVPVEAGVAVVALPPNDLLLTAVAYRVVRDWTQVVRTKPDPFPAPPSRPAPVLLRRELPSAAAERLVQRAATAVLERLGLPPADVQVAAEWAGDVPVPRGGTGTAAVVTVTVPSGAVVVNTEWAVPGPGGAVSHTRCSLAIEPAGIPTDRRVHAMACGARTGGRTASWTSLVVVGPPMVAVVRAHDARGAFLAEHRATDGVVVAPFPRGTATVEAVTDGGVSLGRVRLLGQAADFGS</sequence>
<accession>A0A7K3W1V3</accession>
<proteinExistence type="predicted"/>
<keyword evidence="1" id="KW-0472">Membrane</keyword>
<dbReference type="EMBL" id="JAAGWF010000012">
    <property type="protein sequence ID" value="NEK58861.1"/>
    <property type="molecule type" value="Genomic_DNA"/>
</dbReference>
<dbReference type="RefSeq" id="WP_163482223.1">
    <property type="nucleotide sequence ID" value="NZ_JAAGWF010000012.1"/>
</dbReference>